<feature type="compositionally biased region" description="Pro residues" evidence="1">
    <location>
        <begin position="232"/>
        <end position="250"/>
    </location>
</feature>
<evidence type="ECO:0000313" key="2">
    <source>
        <dbReference type="Proteomes" id="UP000261680"/>
    </source>
</evidence>
<name>A0A8M1GWD4_URSMA</name>
<evidence type="ECO:0000256" key="1">
    <source>
        <dbReference type="SAM" id="MobiDB-lite"/>
    </source>
</evidence>
<dbReference type="RefSeq" id="XP_040495739.1">
    <property type="nucleotide sequence ID" value="XM_040639805.1"/>
</dbReference>
<keyword evidence="2" id="KW-1185">Reference proteome</keyword>
<feature type="compositionally biased region" description="Pro residues" evidence="1">
    <location>
        <begin position="61"/>
        <end position="72"/>
    </location>
</feature>
<feature type="compositionally biased region" description="Pro residues" evidence="1">
    <location>
        <begin position="259"/>
        <end position="273"/>
    </location>
</feature>
<feature type="compositionally biased region" description="Gly residues" evidence="1">
    <location>
        <begin position="160"/>
        <end position="179"/>
    </location>
</feature>
<dbReference type="AlphaFoldDB" id="A0A8M1GWD4"/>
<dbReference type="Proteomes" id="UP000261680">
    <property type="component" value="Unplaced"/>
</dbReference>
<sequence>MGAGRAGVVAALTRHPPGEPFLRPTRCCPHPPARTAGSDCPRAEGRLPPRPRPSRCCGEGPLPPAGGPPGARPIPGGGRTGSRCSAQRRLHPRLWSQARRGPAGGGGGIGGGILRLPRPPPRPPSSLLFHRLRAPLTGPSSWPGGASPGRPGQRRAFSGAGRGTGHGGARARGAPGQGLGPSAPQPRALEESSSRRRRSLAERPPARLATRARSGGGGGYSAERAAGAAVRAPPPLSRPPLGCRPPPSLPHPSGSPRLPALPQPPALRTPPPQAGSRANPTPPPHPRSEGPTPRGSGGRLARAGAAHWHLFPYPLSPPTEGAHRGPSACVPPKKSGWSSNLAPSPDGLYPVPSQHNGRTPEPRVGAIHLSVPIPQNTPLARYPPNFTSQMWQ</sequence>
<feature type="region of interest" description="Disordered" evidence="1">
    <location>
        <begin position="1"/>
        <end position="364"/>
    </location>
</feature>
<reference evidence="3" key="1">
    <citation type="submission" date="2025-08" db="UniProtKB">
        <authorList>
            <consortium name="RefSeq"/>
        </authorList>
    </citation>
    <scope>IDENTIFICATION</scope>
    <source>
        <tissue evidence="3">Whole blood</tissue>
    </source>
</reference>
<dbReference type="GeneID" id="121104829"/>
<feature type="compositionally biased region" description="Basic and acidic residues" evidence="1">
    <location>
        <begin position="188"/>
        <end position="205"/>
    </location>
</feature>
<proteinExistence type="predicted"/>
<accession>A0A8M1GWD4</accession>
<feature type="compositionally biased region" description="Low complexity" evidence="1">
    <location>
        <begin position="138"/>
        <end position="151"/>
    </location>
</feature>
<evidence type="ECO:0000313" key="3">
    <source>
        <dbReference type="RefSeq" id="XP_040495739.1"/>
    </source>
</evidence>
<protein>
    <submittedName>
        <fullName evidence="3">Basic proline-rich protein-like</fullName>
    </submittedName>
</protein>
<feature type="compositionally biased region" description="Gly residues" evidence="1">
    <location>
        <begin position="102"/>
        <end position="113"/>
    </location>
</feature>
<feature type="compositionally biased region" description="Low complexity" evidence="1">
    <location>
        <begin position="221"/>
        <end position="231"/>
    </location>
</feature>
<organism evidence="2 3">
    <name type="scientific">Ursus maritimus</name>
    <name type="common">Polar bear</name>
    <name type="synonym">Thalarctos maritimus</name>
    <dbReference type="NCBI Taxonomy" id="29073"/>
    <lineage>
        <taxon>Eukaryota</taxon>
        <taxon>Metazoa</taxon>
        <taxon>Chordata</taxon>
        <taxon>Craniata</taxon>
        <taxon>Vertebrata</taxon>
        <taxon>Euteleostomi</taxon>
        <taxon>Mammalia</taxon>
        <taxon>Eutheria</taxon>
        <taxon>Laurasiatheria</taxon>
        <taxon>Carnivora</taxon>
        <taxon>Caniformia</taxon>
        <taxon>Ursidae</taxon>
        <taxon>Ursus</taxon>
    </lineage>
</organism>
<gene>
    <name evidence="3" type="primary">LOC121104829</name>
</gene>
<dbReference type="KEGG" id="umr:121104829"/>